<proteinExistence type="predicted"/>
<accession>A0A3L8PTA5</accession>
<name>A0A3L8PTA5_9GAMM</name>
<protein>
    <recommendedName>
        <fullName evidence="1">Opioid growth factor receptor (OGFr) conserved domain-containing protein</fullName>
    </recommendedName>
</protein>
<dbReference type="InterPro" id="IPR039574">
    <property type="entry name" value="OGFr"/>
</dbReference>
<evidence type="ECO:0000313" key="2">
    <source>
        <dbReference type="EMBL" id="RLV58635.1"/>
    </source>
</evidence>
<feature type="domain" description="Opioid growth factor receptor (OGFr) conserved" evidence="1">
    <location>
        <begin position="219"/>
        <end position="341"/>
    </location>
</feature>
<dbReference type="EMBL" id="QZEI01000062">
    <property type="protein sequence ID" value="RLV58635.1"/>
    <property type="molecule type" value="Genomic_DNA"/>
</dbReference>
<sequence length="378" mass="43351">MASAIPTRSPSIQLKTSYTNEYLTGSEVEAIKVAASIEELSGYTSVFSRVYNFSQGSNKANAVVALFHLTHAGSGREMAPHFATLQDLLASENELVFAPSLENGHIKTGIKLIVKHSGTCTRRAEEDVLVLPKEWVVTQSLNLSGLGNDGKNDHIQQESSAKTRTPDISWPWLADDYERSHSQKQMMSVRWRKWMLYDVPLPKSNWTLPQINAFTERERENQHNFIQLVFPSTECSRYNPKAPLLTQEMVLDIQHDKRLQREIFKQFNAMLNHWGIKLTDERFEEDLTDAFHVSKFGKRVNNQENYDHNFQRITRVIIFLKQSGFETLATDFNRFLQDNTKPQSEGSDLAKAKRFWDQAAQKQNLGPKKLEVAEFLSK</sequence>
<dbReference type="InterPro" id="IPR006757">
    <property type="entry name" value="OGF_rcpt"/>
</dbReference>
<gene>
    <name evidence="2" type="ORF">D5018_16340</name>
</gene>
<dbReference type="RefSeq" id="WP_121840064.1">
    <property type="nucleotide sequence ID" value="NZ_ML014811.1"/>
</dbReference>
<dbReference type="PANTHER" id="PTHR14015">
    <property type="entry name" value="OPIOID GROWTH FACTOR RECEPTOR OGFR ZETA-TYPE OPIOID RECEPTOR"/>
    <property type="match status" value="1"/>
</dbReference>
<organism evidence="2 3">
    <name type="scientific">Parashewanella curva</name>
    <dbReference type="NCBI Taxonomy" id="2338552"/>
    <lineage>
        <taxon>Bacteria</taxon>
        <taxon>Pseudomonadati</taxon>
        <taxon>Pseudomonadota</taxon>
        <taxon>Gammaproteobacteria</taxon>
        <taxon>Alteromonadales</taxon>
        <taxon>Shewanellaceae</taxon>
        <taxon>Parashewanella</taxon>
    </lineage>
</organism>
<evidence type="ECO:0000313" key="3">
    <source>
        <dbReference type="Proteomes" id="UP000281474"/>
    </source>
</evidence>
<comment type="caution">
    <text evidence="2">The sequence shown here is derived from an EMBL/GenBank/DDBJ whole genome shotgun (WGS) entry which is preliminary data.</text>
</comment>
<keyword evidence="3" id="KW-1185">Reference proteome</keyword>
<reference evidence="2 3" key="1">
    <citation type="submission" date="2018-09" db="EMBL/GenBank/DDBJ databases">
        <title>Phylogeny of the Shewanellaceae, and recommendation for two new genera, Pseudoshewanella and Parashewanella.</title>
        <authorList>
            <person name="Wang G."/>
        </authorList>
    </citation>
    <scope>NUCLEOTIDE SEQUENCE [LARGE SCALE GENOMIC DNA]</scope>
    <source>
        <strain evidence="2 3">C51</strain>
    </source>
</reference>
<dbReference type="Pfam" id="PF04664">
    <property type="entry name" value="OGFr_N"/>
    <property type="match status" value="1"/>
</dbReference>
<dbReference type="AlphaFoldDB" id="A0A3L8PTA5"/>
<evidence type="ECO:0000259" key="1">
    <source>
        <dbReference type="Pfam" id="PF04664"/>
    </source>
</evidence>
<dbReference type="OrthoDB" id="273514at2"/>
<dbReference type="GO" id="GO:0016020">
    <property type="term" value="C:membrane"/>
    <property type="evidence" value="ECO:0007669"/>
    <property type="project" value="InterPro"/>
</dbReference>
<dbReference type="PANTHER" id="PTHR14015:SF2">
    <property type="entry name" value="OPIOID GROWTH FACTOR RECEPTOR (OGFR) CONSERVED DOMAIN-CONTAINING PROTEIN"/>
    <property type="match status" value="1"/>
</dbReference>
<dbReference type="GO" id="GO:0140625">
    <property type="term" value="F:opioid growth factor receptor activity"/>
    <property type="evidence" value="ECO:0007669"/>
    <property type="project" value="InterPro"/>
</dbReference>
<dbReference type="Proteomes" id="UP000281474">
    <property type="component" value="Unassembled WGS sequence"/>
</dbReference>